<keyword evidence="2" id="KW-1185">Reference proteome</keyword>
<evidence type="ECO:0000313" key="2">
    <source>
        <dbReference type="Proteomes" id="UP000593567"/>
    </source>
</evidence>
<proteinExistence type="predicted"/>
<dbReference type="AlphaFoldDB" id="A0A7J7IY80"/>
<protein>
    <submittedName>
        <fullName evidence="1">Uncharacterized protein</fullName>
    </submittedName>
</protein>
<gene>
    <name evidence="1" type="ORF">EB796_023548</name>
</gene>
<evidence type="ECO:0000313" key="1">
    <source>
        <dbReference type="EMBL" id="KAF6018158.1"/>
    </source>
</evidence>
<comment type="caution">
    <text evidence="1">The sequence shown here is derived from an EMBL/GenBank/DDBJ whole genome shotgun (WGS) entry which is preliminary data.</text>
</comment>
<dbReference type="EMBL" id="VXIV02003332">
    <property type="protein sequence ID" value="KAF6018158.1"/>
    <property type="molecule type" value="Genomic_DNA"/>
</dbReference>
<sequence>MRIRHYKVNQNQAKSSSYCLLLNAAVNFCLPSFFLQKNCSSSFSFCHLFSSPGSNDALIISNIHASLKNIHQSLQQ</sequence>
<dbReference type="Proteomes" id="UP000593567">
    <property type="component" value="Unassembled WGS sequence"/>
</dbReference>
<accession>A0A7J7IY80</accession>
<name>A0A7J7IY80_BUGNE</name>
<organism evidence="1 2">
    <name type="scientific">Bugula neritina</name>
    <name type="common">Brown bryozoan</name>
    <name type="synonym">Sertularia neritina</name>
    <dbReference type="NCBI Taxonomy" id="10212"/>
    <lineage>
        <taxon>Eukaryota</taxon>
        <taxon>Metazoa</taxon>
        <taxon>Spiralia</taxon>
        <taxon>Lophotrochozoa</taxon>
        <taxon>Bryozoa</taxon>
        <taxon>Gymnolaemata</taxon>
        <taxon>Cheilostomatida</taxon>
        <taxon>Flustrina</taxon>
        <taxon>Buguloidea</taxon>
        <taxon>Bugulidae</taxon>
        <taxon>Bugula</taxon>
    </lineage>
</organism>
<reference evidence="1" key="1">
    <citation type="submission" date="2020-06" db="EMBL/GenBank/DDBJ databases">
        <title>Draft genome of Bugula neritina, a colonial animal packing powerful symbionts and potential medicines.</title>
        <authorList>
            <person name="Rayko M."/>
        </authorList>
    </citation>
    <scope>NUCLEOTIDE SEQUENCE [LARGE SCALE GENOMIC DNA]</scope>
    <source>
        <strain evidence="1">Kwan_BN1</strain>
    </source>
</reference>